<gene>
    <name evidence="1" type="ORF">AVDCRST_MAG30-1208</name>
</gene>
<organism evidence="1">
    <name type="scientific">uncultured Solirubrobacteraceae bacterium</name>
    <dbReference type="NCBI Taxonomy" id="1162706"/>
    <lineage>
        <taxon>Bacteria</taxon>
        <taxon>Bacillati</taxon>
        <taxon>Actinomycetota</taxon>
        <taxon>Thermoleophilia</taxon>
        <taxon>Solirubrobacterales</taxon>
        <taxon>Solirubrobacteraceae</taxon>
        <taxon>environmental samples</taxon>
    </lineage>
</organism>
<name>A0A6J4S3V9_9ACTN</name>
<dbReference type="InterPro" id="IPR036527">
    <property type="entry name" value="SCP2_sterol-bd_dom_sf"/>
</dbReference>
<protein>
    <recommendedName>
        <fullName evidence="2">SCP2 domain-containing protein</fullName>
    </recommendedName>
</protein>
<dbReference type="AlphaFoldDB" id="A0A6J4S3V9"/>
<reference evidence="1" key="1">
    <citation type="submission" date="2020-02" db="EMBL/GenBank/DDBJ databases">
        <authorList>
            <person name="Meier V. D."/>
        </authorList>
    </citation>
    <scope>NUCLEOTIDE SEQUENCE</scope>
    <source>
        <strain evidence="1">AVDCRST_MAG30</strain>
    </source>
</reference>
<evidence type="ECO:0000313" key="1">
    <source>
        <dbReference type="EMBL" id="CAA9488099.1"/>
    </source>
</evidence>
<dbReference type="EMBL" id="CADCVS010000183">
    <property type="protein sequence ID" value="CAA9488099.1"/>
    <property type="molecule type" value="Genomic_DNA"/>
</dbReference>
<proteinExistence type="predicted"/>
<dbReference type="Gene3D" id="3.30.1050.10">
    <property type="entry name" value="SCP2 sterol-binding domain"/>
    <property type="match status" value="1"/>
</dbReference>
<accession>A0A6J4S3V9</accession>
<evidence type="ECO:0008006" key="2">
    <source>
        <dbReference type="Google" id="ProtNLM"/>
    </source>
</evidence>
<sequence>MRITGLHARRARRLDALAGSGPSLAEAVRRGARLEPGDVYRAFPYAIHPSWPRGHSFSVGQEVTGEGGGTWIVKVGNGSAISVVSGPEAEGIQPDAAVTLTRGAFDALLRREPPPPGERPRVRGDRGAVTLLKAWTDRAQGDPAPDPPGTP</sequence>